<protein>
    <submittedName>
        <fullName evidence="1">Uncharacterized protein</fullName>
    </submittedName>
</protein>
<dbReference type="Proteomes" id="UP001056778">
    <property type="component" value="Chromosome 3"/>
</dbReference>
<accession>A0ACB9TET5</accession>
<organism evidence="1 2">
    <name type="scientific">Holotrichia oblita</name>
    <name type="common">Chafer beetle</name>
    <dbReference type="NCBI Taxonomy" id="644536"/>
    <lineage>
        <taxon>Eukaryota</taxon>
        <taxon>Metazoa</taxon>
        <taxon>Ecdysozoa</taxon>
        <taxon>Arthropoda</taxon>
        <taxon>Hexapoda</taxon>
        <taxon>Insecta</taxon>
        <taxon>Pterygota</taxon>
        <taxon>Neoptera</taxon>
        <taxon>Endopterygota</taxon>
        <taxon>Coleoptera</taxon>
        <taxon>Polyphaga</taxon>
        <taxon>Scarabaeiformia</taxon>
        <taxon>Scarabaeidae</taxon>
        <taxon>Melolonthinae</taxon>
        <taxon>Holotrichia</taxon>
    </lineage>
</organism>
<comment type="caution">
    <text evidence="1">The sequence shown here is derived from an EMBL/GenBank/DDBJ whole genome shotgun (WGS) entry which is preliminary data.</text>
</comment>
<dbReference type="EMBL" id="CM043017">
    <property type="protein sequence ID" value="KAI4465294.1"/>
    <property type="molecule type" value="Genomic_DNA"/>
</dbReference>
<name>A0ACB9TET5_HOLOL</name>
<evidence type="ECO:0000313" key="1">
    <source>
        <dbReference type="EMBL" id="KAI4465294.1"/>
    </source>
</evidence>
<reference evidence="1" key="1">
    <citation type="submission" date="2022-04" db="EMBL/GenBank/DDBJ databases">
        <title>Chromosome-scale genome assembly of Holotrichia oblita Faldermann.</title>
        <authorList>
            <person name="Rongchong L."/>
        </authorList>
    </citation>
    <scope>NUCLEOTIDE SEQUENCE</scope>
    <source>
        <strain evidence="1">81SQS9</strain>
    </source>
</reference>
<gene>
    <name evidence="1" type="ORF">MML48_3g00003501</name>
</gene>
<proteinExistence type="predicted"/>
<sequence length="460" mass="50684">MSLGISARLKYPKKHELVKSQSQSQILASKLGQDGTMSTVESVMQAVDQVAALLSSVNVDPTISYKESIINLYQHLKVYGAYLEILYQDQLNRAFVVFRNSSQDDVRLDYLSRLHLLELIELRAKQWKGSDLMNQYYRKKVNQCVQIEASESGGNLSESMSSSTIASPPLLGPGEILKPSGKFNKPTRIPGKNYCKDEVVIRNADSGKGSHAKQLIEDTIRRNASPVREHSMAIGGPLTGSSSSINSSASDESALPHTGRSRTLLHSLSTNDANIGEYKYTVVTGGHTIKITGDDLDLVRISKLVLDEYFSGEPIQDIGQFYSFDSLPQTNEVAHEPLSPPDSIPSPSVVANGQVEEVSETPPLRRPRASIEEIIKGKLSPEPTEKKPTRLVYTIEYLARLAMSPLCLVPPSDLERISSEHPTLIRKLVEMFDAKQYLSNRLGDQMVTVLSADEVDAGEV</sequence>
<keyword evidence="2" id="KW-1185">Reference proteome</keyword>
<evidence type="ECO:0000313" key="2">
    <source>
        <dbReference type="Proteomes" id="UP001056778"/>
    </source>
</evidence>